<dbReference type="PROSITE" id="PS50983">
    <property type="entry name" value="FE_B12_PBP"/>
    <property type="match status" value="1"/>
</dbReference>
<dbReference type="PANTHER" id="PTHR30535:SF34">
    <property type="entry name" value="MOLYBDATE-BINDING PROTEIN MOLA"/>
    <property type="match status" value="1"/>
</dbReference>
<dbReference type="OrthoDB" id="9775594at2"/>
<keyword evidence="1" id="KW-0732">Signal</keyword>
<feature type="signal peptide" evidence="1">
    <location>
        <begin position="1"/>
        <end position="23"/>
    </location>
</feature>
<dbReference type="Pfam" id="PF01497">
    <property type="entry name" value="Peripla_BP_2"/>
    <property type="match status" value="1"/>
</dbReference>
<dbReference type="EMBL" id="UGRS01000001">
    <property type="protein sequence ID" value="SUA36675.1"/>
    <property type="molecule type" value="Genomic_DNA"/>
</dbReference>
<dbReference type="RefSeq" id="WP_115133825.1">
    <property type="nucleotide sequence ID" value="NZ_UGRS01000001.1"/>
</dbReference>
<dbReference type="Proteomes" id="UP000254055">
    <property type="component" value="Unassembled WGS sequence"/>
</dbReference>
<accession>A0A378WIY1</accession>
<reference evidence="3 4" key="1">
    <citation type="submission" date="2018-06" db="EMBL/GenBank/DDBJ databases">
        <authorList>
            <consortium name="Pathogen Informatics"/>
            <person name="Doyle S."/>
        </authorList>
    </citation>
    <scope>NUCLEOTIDE SEQUENCE [LARGE SCALE GENOMIC DNA]</scope>
    <source>
        <strain evidence="3 4">NCTC12229</strain>
    </source>
</reference>
<evidence type="ECO:0000313" key="3">
    <source>
        <dbReference type="EMBL" id="SUA36675.1"/>
    </source>
</evidence>
<evidence type="ECO:0000313" key="4">
    <source>
        <dbReference type="Proteomes" id="UP000254055"/>
    </source>
</evidence>
<proteinExistence type="predicted"/>
<protein>
    <submittedName>
        <fullName evidence="3">Vitamin B12-binding protein</fullName>
    </submittedName>
</protein>
<evidence type="ECO:0000259" key="2">
    <source>
        <dbReference type="PROSITE" id="PS50983"/>
    </source>
</evidence>
<dbReference type="InterPro" id="IPR050902">
    <property type="entry name" value="ABC_Transporter_SBP"/>
</dbReference>
<gene>
    <name evidence="3" type="primary">btuF_1</name>
    <name evidence="3" type="ORF">NCTC12229_01101</name>
</gene>
<name>A0A378WIY1_9NEIS</name>
<organism evidence="3 4">
    <name type="scientific">Neisseria zoodegmatis</name>
    <dbReference type="NCBI Taxonomy" id="326523"/>
    <lineage>
        <taxon>Bacteria</taxon>
        <taxon>Pseudomonadati</taxon>
        <taxon>Pseudomonadota</taxon>
        <taxon>Betaproteobacteria</taxon>
        <taxon>Neisseriales</taxon>
        <taxon>Neisseriaceae</taxon>
        <taxon>Neisseria</taxon>
    </lineage>
</organism>
<dbReference type="PANTHER" id="PTHR30535">
    <property type="entry name" value="VITAMIN B12-BINDING PROTEIN"/>
    <property type="match status" value="1"/>
</dbReference>
<dbReference type="SUPFAM" id="SSF53807">
    <property type="entry name" value="Helical backbone' metal receptor"/>
    <property type="match status" value="1"/>
</dbReference>
<sequence>MNKLFLKPLLAGLLLCASFAAQAQMQTITDVRGREVKVDVPAKRVVLGFYYPDYIAVTGAENFANVVGISREFWEKFNPGSWALYSSKMPELKNIGDIGNVSTGTFSFEKTLALKPDVVVLADWQYEALANEIPRFEQAGIPVVVVDFNAQTVEKHVESAKVFGAIADTPERAQRVAGEYAAGIADIRRRISEAGQPKPKIYIEFGDKGPKEHSYTFGKNMWGAIADIAGGDNVSAPFVKDWGPINPEQLLVAKPEVVVISGTEVGLGQPDAMAMGIGIKAEDALQRLAGFTRRAGWGDFPAVQNRRVYGIYHTASRSLSDLASAQFIAKTLYPEAFADIRPEQTYLDFHRKYLPVTPEGTFFVRLGCATPDSCADEGGKGADGAERADSSANKPQSFFARIKAWFLGLF</sequence>
<dbReference type="Gene3D" id="3.40.50.1980">
    <property type="entry name" value="Nitrogenase molybdenum iron protein domain"/>
    <property type="match status" value="2"/>
</dbReference>
<dbReference type="AlphaFoldDB" id="A0A378WIY1"/>
<feature type="chain" id="PRO_5016673571" evidence="1">
    <location>
        <begin position="24"/>
        <end position="410"/>
    </location>
</feature>
<evidence type="ECO:0000256" key="1">
    <source>
        <dbReference type="SAM" id="SignalP"/>
    </source>
</evidence>
<dbReference type="InterPro" id="IPR002491">
    <property type="entry name" value="ABC_transptr_periplasmic_BD"/>
</dbReference>
<feature type="domain" description="Fe/B12 periplasmic-binding" evidence="2">
    <location>
        <begin position="43"/>
        <end position="340"/>
    </location>
</feature>